<dbReference type="AlphaFoldDB" id="A0A143PJP6"/>
<dbReference type="SUPFAM" id="SSF54427">
    <property type="entry name" value="NTF2-like"/>
    <property type="match status" value="1"/>
</dbReference>
<feature type="domain" description="DUF4440" evidence="1">
    <location>
        <begin position="5"/>
        <end position="116"/>
    </location>
</feature>
<keyword evidence="3" id="KW-1185">Reference proteome</keyword>
<proteinExistence type="predicted"/>
<dbReference type="KEGG" id="abac:LuPra_01670"/>
<protein>
    <recommendedName>
        <fullName evidence="1">DUF4440 domain-containing protein</fullName>
    </recommendedName>
</protein>
<gene>
    <name evidence="2" type="ORF">LuPra_01670</name>
</gene>
<evidence type="ECO:0000313" key="3">
    <source>
        <dbReference type="Proteomes" id="UP000076079"/>
    </source>
</evidence>
<dbReference type="EMBL" id="CP015136">
    <property type="protein sequence ID" value="AMY08470.1"/>
    <property type="molecule type" value="Genomic_DNA"/>
</dbReference>
<name>A0A143PJP6_LUTPR</name>
<dbReference type="InterPro" id="IPR027843">
    <property type="entry name" value="DUF4440"/>
</dbReference>
<reference evidence="2 3" key="1">
    <citation type="journal article" date="2016" name="Genome Announc.">
        <title>First Complete Genome Sequence of a Subdivision 6 Acidobacterium Strain.</title>
        <authorList>
            <person name="Huang S."/>
            <person name="Vieira S."/>
            <person name="Bunk B."/>
            <person name="Riedel T."/>
            <person name="Sproer C."/>
            <person name="Overmann J."/>
        </authorList>
    </citation>
    <scope>NUCLEOTIDE SEQUENCE [LARGE SCALE GENOMIC DNA]</scope>
    <source>
        <strain evidence="3">DSM 100886 HEG_-6_39</strain>
    </source>
</reference>
<accession>A0A143PJP6</accession>
<evidence type="ECO:0000313" key="2">
    <source>
        <dbReference type="EMBL" id="AMY08470.1"/>
    </source>
</evidence>
<evidence type="ECO:0000259" key="1">
    <source>
        <dbReference type="Pfam" id="PF14534"/>
    </source>
</evidence>
<dbReference type="Gene3D" id="3.10.450.50">
    <property type="match status" value="1"/>
</dbReference>
<reference evidence="3" key="2">
    <citation type="submission" date="2016-04" db="EMBL/GenBank/DDBJ databases">
        <title>First Complete Genome Sequence of a Subdivision 6 Acidobacterium.</title>
        <authorList>
            <person name="Huang S."/>
            <person name="Vieira S."/>
            <person name="Bunk B."/>
            <person name="Riedel T."/>
            <person name="Sproeer C."/>
            <person name="Overmann J."/>
        </authorList>
    </citation>
    <scope>NUCLEOTIDE SEQUENCE [LARGE SCALE GENOMIC DNA]</scope>
    <source>
        <strain evidence="3">DSM 100886 HEG_-6_39</strain>
    </source>
</reference>
<dbReference type="Pfam" id="PF14534">
    <property type="entry name" value="DUF4440"/>
    <property type="match status" value="1"/>
</dbReference>
<organism evidence="2 3">
    <name type="scientific">Luteitalea pratensis</name>
    <dbReference type="NCBI Taxonomy" id="1855912"/>
    <lineage>
        <taxon>Bacteria</taxon>
        <taxon>Pseudomonadati</taxon>
        <taxon>Acidobacteriota</taxon>
        <taxon>Vicinamibacteria</taxon>
        <taxon>Vicinamibacterales</taxon>
        <taxon>Vicinamibacteraceae</taxon>
        <taxon>Luteitalea</taxon>
    </lineage>
</organism>
<dbReference type="Proteomes" id="UP000076079">
    <property type="component" value="Chromosome"/>
</dbReference>
<dbReference type="InterPro" id="IPR032710">
    <property type="entry name" value="NTF2-like_dom_sf"/>
</dbReference>
<sequence length="129" mass="14130">MAAVSARVRSFEAAECARDADGLVAHYATVPEFYFYHDGRRATHDLMAAGVRKALPAVRSLDVTYADLEVSPLGSEYALASATFKRDIVMEGTGTTIRQQGGVSWLWRKIGAQWLIVQGHISHPLEPAK</sequence>